<dbReference type="EMBL" id="JAQYXL010000001">
    <property type="protein sequence ID" value="MEN3227051.1"/>
    <property type="molecule type" value="Genomic_DNA"/>
</dbReference>
<gene>
    <name evidence="2" type="ORF">PUR21_05135</name>
</gene>
<dbReference type="InterPro" id="IPR040788">
    <property type="entry name" value="HEPN_MAE_28990"/>
</dbReference>
<keyword evidence="3" id="KW-1185">Reference proteome</keyword>
<proteinExistence type="predicted"/>
<evidence type="ECO:0000313" key="3">
    <source>
        <dbReference type="Proteomes" id="UP001404845"/>
    </source>
</evidence>
<dbReference type="Pfam" id="PF18737">
    <property type="entry name" value="HEPN_MAE_28990"/>
    <property type="match status" value="1"/>
</dbReference>
<sequence>MTRAFVEDFQRRRSQVRRYLSVVAKADRQTKAGGGRPVDLARLHVLRAGTFLILYNLIEASARGALDEVHDVMIGSRVAFGDLSPSLRREVVKGFRRKQDPDDHVGLVDMPIDFVAMSLDSEHQFSGNVDARLVRKIAGTYGFSHATDRDLTRDGADLLTIKDVRNDLAHGLKTYDEVGRAYAARALLGIGMRSMAYVEGILRNVEDYLDAAGYRAIR</sequence>
<protein>
    <submittedName>
        <fullName evidence="2">MAE_28990/MAE_18760 family HEPN-like nuclease</fullName>
    </submittedName>
</protein>
<comment type="caution">
    <text evidence="2">The sequence shown here is derived from an EMBL/GenBank/DDBJ whole genome shotgun (WGS) entry which is preliminary data.</text>
</comment>
<dbReference type="Proteomes" id="UP001404845">
    <property type="component" value="Unassembled WGS sequence"/>
</dbReference>
<evidence type="ECO:0000313" key="2">
    <source>
        <dbReference type="EMBL" id="MEN3227051.1"/>
    </source>
</evidence>
<evidence type="ECO:0000259" key="1">
    <source>
        <dbReference type="Pfam" id="PF18737"/>
    </source>
</evidence>
<dbReference type="RefSeq" id="WP_200671322.1">
    <property type="nucleotide sequence ID" value="NZ_JACWCW010000060.1"/>
</dbReference>
<organism evidence="2 3">
    <name type="scientific">Methylorubrum rhodesianum</name>
    <dbReference type="NCBI Taxonomy" id="29427"/>
    <lineage>
        <taxon>Bacteria</taxon>
        <taxon>Pseudomonadati</taxon>
        <taxon>Pseudomonadota</taxon>
        <taxon>Alphaproteobacteria</taxon>
        <taxon>Hyphomicrobiales</taxon>
        <taxon>Methylobacteriaceae</taxon>
        <taxon>Methylorubrum</taxon>
    </lineage>
</organism>
<reference evidence="2 3" key="1">
    <citation type="journal article" date="2023" name="PLoS ONE">
        <title>Complete genome assembly of Hawai'i environmental nontuberculous mycobacteria reveals unexpected co-isolation with methylobacteria.</title>
        <authorList>
            <person name="Hendrix J."/>
            <person name="Epperson L.E."/>
            <person name="Tong E.I."/>
            <person name="Chan Y.L."/>
            <person name="Hasan N.A."/>
            <person name="Dawrs S.N."/>
            <person name="Norton G.J."/>
            <person name="Virdi R."/>
            <person name="Crooks J.L."/>
            <person name="Chan E.D."/>
            <person name="Honda J.R."/>
            <person name="Strong M."/>
        </authorList>
    </citation>
    <scope>NUCLEOTIDE SEQUENCE [LARGE SCALE GENOMIC DNA]</scope>
    <source>
        <strain evidence="2 3">NJH_HI01</strain>
    </source>
</reference>
<feature type="domain" description="MAE-28990/MAE-18760-like HEPN" evidence="1">
    <location>
        <begin position="5"/>
        <end position="211"/>
    </location>
</feature>
<accession>A0ABU9Z7B1</accession>
<name>A0ABU9Z7B1_9HYPH</name>